<comment type="caution">
    <text evidence="3">The sequence shown here is derived from an EMBL/GenBank/DDBJ whole genome shotgun (WGS) entry which is preliminary data.</text>
</comment>
<dbReference type="PANTHER" id="PTHR24359:SF37">
    <property type="entry name" value="PROTEIN KINASE DOMAIN-CONTAINING PROTEIN"/>
    <property type="match status" value="1"/>
</dbReference>
<dbReference type="SMART" id="SM00220">
    <property type="entry name" value="S_TKc"/>
    <property type="match status" value="1"/>
</dbReference>
<accession>A0A484FH10</accession>
<dbReference type="PANTHER" id="PTHR24359">
    <property type="entry name" value="SERINE/THREONINE-PROTEIN KINASE SBK1"/>
    <property type="match status" value="1"/>
</dbReference>
<dbReference type="EMBL" id="AMCV02000028">
    <property type="protein sequence ID" value="TDZ17392.1"/>
    <property type="molecule type" value="Genomic_DNA"/>
</dbReference>
<feature type="compositionally biased region" description="Basic and acidic residues" evidence="1">
    <location>
        <begin position="379"/>
        <end position="389"/>
    </location>
</feature>
<dbReference type="Pfam" id="PF13489">
    <property type="entry name" value="Methyltransf_23"/>
    <property type="match status" value="1"/>
</dbReference>
<dbReference type="InterPro" id="IPR000719">
    <property type="entry name" value="Prot_kinase_dom"/>
</dbReference>
<dbReference type="SUPFAM" id="SSF53335">
    <property type="entry name" value="S-adenosyl-L-methionine-dependent methyltransferases"/>
    <property type="match status" value="1"/>
</dbReference>
<feature type="compositionally biased region" description="Polar residues" evidence="1">
    <location>
        <begin position="825"/>
        <end position="834"/>
    </location>
</feature>
<dbReference type="Gene3D" id="1.10.510.10">
    <property type="entry name" value="Transferase(Phosphotransferase) domain 1"/>
    <property type="match status" value="1"/>
</dbReference>
<dbReference type="AlphaFoldDB" id="A0A484FH10"/>
<dbReference type="GO" id="GO:0005524">
    <property type="term" value="F:ATP binding"/>
    <property type="evidence" value="ECO:0007669"/>
    <property type="project" value="InterPro"/>
</dbReference>
<feature type="compositionally biased region" description="Low complexity" evidence="1">
    <location>
        <begin position="804"/>
        <end position="822"/>
    </location>
</feature>
<dbReference type="InterPro" id="IPR029063">
    <property type="entry name" value="SAM-dependent_MTases_sf"/>
</dbReference>
<reference evidence="4" key="1">
    <citation type="journal article" date="2013" name="New Phytol.">
        <title>Comparative genomic and transcriptomic analyses reveal the hemibiotrophic stage shift of Colletotrichum fungi.</title>
        <authorList>
            <person name="Gan P."/>
            <person name="Ikeda K."/>
            <person name="Irieda H."/>
            <person name="Narusaka M."/>
            <person name="O'Connell R.J."/>
            <person name="Narusaka Y."/>
            <person name="Takano Y."/>
            <person name="Kubo Y."/>
            <person name="Shirasu K."/>
        </authorList>
    </citation>
    <scope>NUCLEOTIDE SEQUENCE [LARGE SCALE GENOMIC DNA]</scope>
    <source>
        <strain evidence="4">104-T / ATCC 96160 / CBS 514.97 / LARS 414 / MAFF 240422</strain>
    </source>
</reference>
<evidence type="ECO:0000256" key="1">
    <source>
        <dbReference type="SAM" id="MobiDB-lite"/>
    </source>
</evidence>
<dbReference type="SUPFAM" id="SSF56112">
    <property type="entry name" value="Protein kinase-like (PK-like)"/>
    <property type="match status" value="1"/>
</dbReference>
<dbReference type="Pfam" id="PF00069">
    <property type="entry name" value="Pkinase"/>
    <property type="match status" value="1"/>
</dbReference>
<reference evidence="4" key="2">
    <citation type="journal article" date="2019" name="Mol. Plant Microbe Interact.">
        <title>Genome sequence resources for four phytopathogenic fungi from the Colletotrichum orbiculare species complex.</title>
        <authorList>
            <person name="Gan P."/>
            <person name="Tsushima A."/>
            <person name="Narusaka M."/>
            <person name="Narusaka Y."/>
            <person name="Takano Y."/>
            <person name="Kubo Y."/>
            <person name="Shirasu K."/>
        </authorList>
    </citation>
    <scope>GENOME REANNOTATION</scope>
    <source>
        <strain evidence="4">104-T / ATCC 96160 / CBS 514.97 / LARS 414 / MAFF 240422</strain>
    </source>
</reference>
<organism evidence="3 4">
    <name type="scientific">Colletotrichum orbiculare (strain 104-T / ATCC 96160 / CBS 514.97 / LARS 414 / MAFF 240422)</name>
    <name type="common">Cucumber anthracnose fungus</name>
    <name type="synonym">Colletotrichum lagenarium</name>
    <dbReference type="NCBI Taxonomy" id="1213857"/>
    <lineage>
        <taxon>Eukaryota</taxon>
        <taxon>Fungi</taxon>
        <taxon>Dikarya</taxon>
        <taxon>Ascomycota</taxon>
        <taxon>Pezizomycotina</taxon>
        <taxon>Sordariomycetes</taxon>
        <taxon>Hypocreomycetidae</taxon>
        <taxon>Glomerellales</taxon>
        <taxon>Glomerellaceae</taxon>
        <taxon>Colletotrichum</taxon>
        <taxon>Colletotrichum orbiculare species complex</taxon>
    </lineage>
</organism>
<dbReference type="CDD" id="cd02440">
    <property type="entry name" value="AdoMet_MTases"/>
    <property type="match status" value="1"/>
</dbReference>
<protein>
    <submittedName>
        <fullName evidence="3">Secondary metabolism regulator LAE1</fullName>
    </submittedName>
</protein>
<feature type="region of interest" description="Disordered" evidence="1">
    <location>
        <begin position="378"/>
        <end position="398"/>
    </location>
</feature>
<name>A0A484FH10_COLOR</name>
<dbReference type="CDD" id="cd00180">
    <property type="entry name" value="PKc"/>
    <property type="match status" value="1"/>
</dbReference>
<proteinExistence type="predicted"/>
<dbReference type="InterPro" id="IPR011009">
    <property type="entry name" value="Kinase-like_dom_sf"/>
</dbReference>
<dbReference type="STRING" id="1213857.A0A484FH10"/>
<feature type="region of interest" description="Disordered" evidence="1">
    <location>
        <begin position="444"/>
        <end position="463"/>
    </location>
</feature>
<evidence type="ECO:0000259" key="2">
    <source>
        <dbReference type="PROSITE" id="PS50011"/>
    </source>
</evidence>
<feature type="region of interest" description="Disordered" evidence="1">
    <location>
        <begin position="804"/>
        <end position="861"/>
    </location>
</feature>
<dbReference type="Proteomes" id="UP000014480">
    <property type="component" value="Unassembled WGS sequence"/>
</dbReference>
<evidence type="ECO:0000313" key="3">
    <source>
        <dbReference type="EMBL" id="TDZ17392.1"/>
    </source>
</evidence>
<dbReference type="PROSITE" id="PS50011">
    <property type="entry name" value="PROTEIN_KINASE_DOM"/>
    <property type="match status" value="1"/>
</dbReference>
<keyword evidence="4" id="KW-1185">Reference proteome</keyword>
<feature type="domain" description="Protein kinase" evidence="2">
    <location>
        <begin position="209"/>
        <end position="529"/>
    </location>
</feature>
<dbReference type="OrthoDB" id="1046782at2759"/>
<dbReference type="GO" id="GO:0004674">
    <property type="term" value="F:protein serine/threonine kinase activity"/>
    <property type="evidence" value="ECO:0007669"/>
    <property type="project" value="TreeGrafter"/>
</dbReference>
<sequence length="1166" mass="131178">MPTLPFSIIREGNLRATAEAYYLEAALQKPLALGADIEDRWFLPDSELRRLVTSDSVLQALREGTSGSLDGALRLYAGLVSQGSCELLKIFAILVLIDRPDSLGKFISQRIYDERLPLIPATVNNDERTLFCSNSTLGCAATGCDSSKASPSYYFDLSLCGLNRHEAAAFENTQWKVLVPTLDQLRGGEAPLTFHPKTVFPFIWNGPEEPITRGGGHGLVHQVHLHPDHHKLNVPKSGSGFAIKRLHTANHDAFRREVDALRRFDGDEHHVVKLLTAFERDSECYFVFPWAETDLQALWSTVDPPKDDVGALTLKQMMGVAEALKAIHYCVARKRANSNTDDFKPVLEEGYHGDIKPENILVSDGKCQLADFGLSRFRRPSETGEDKPEGCSPTYRAPEHDVGGFNGQKADIWSLGCVMSVAATWMTLGKKGVKSFKVKRAISSGTTARDGRPDDSFFEISQSQGKRPKVRVKSSVIEWLDKLHELPTASRCTRDLLDLIKYETLQTDISKRGTIETILDELQAIHQKCTDDPEYVKPDSRPKRTASIRRVGHTVAQLDSCGPLMVNVVELPHDTTGYSNLRARTLPQGSLHHSHNSFEPFQPGPGGVSATGIFPNPPAFAYQEPAQTFSVQHTEQRKTSPKSPSEDRFACPFLRNDSVKYSSCGGKCWTIPRLKEHIDRCHSVEKYRCPRCLQLYHEQADVRQHLLSNPPCVTGSHPEEIDKIDETQCQMIRERMRGKEGIDKWNKIYRIIFPEEEAPPTPYEDEPICTFSQFCEMFRTFIMIKSIIPAEKETCIQMLEAFQTSPSGSRSSTTSMNSRTPPGLTENNTQQSEAVSKPGLPLSPQKITDDDSSASRTSLASSTTSVASSILEYRQENGRTYHNVTEYILPNDDRENDRLDLQHNLFIRTFDGRLGTAPPNDEKSEVRRVLDVGTGSGIWAIDFGEEHPNAEVIGIDLSAMQPAFVPPNVQFQIDDAEEPWIFSDPFDYIHSRLMTGSISNWEKYVQKCYDNLAPGGYLELNETDIAPECDDGTLKEDSALVRSVRLWYEAMEALGTPFETFSRMKDVLIKIGFDNVHMQRFKWPTNGWPKDHRYKEMGIWNYQNLAPNWEWLLMASLTGELGWTKEEVMILGMEARQDLGNRSIHAYFNIWSIYGREPLKAETASP</sequence>
<gene>
    <name evidence="3" type="ORF">Cob_v009465</name>
</gene>
<dbReference type="Gene3D" id="3.40.50.150">
    <property type="entry name" value="Vaccinia Virus protein VP39"/>
    <property type="match status" value="1"/>
</dbReference>
<evidence type="ECO:0000313" key="4">
    <source>
        <dbReference type="Proteomes" id="UP000014480"/>
    </source>
</evidence>